<feature type="binding site" evidence="12">
    <location>
        <begin position="160"/>
        <end position="162"/>
    </location>
    <ligand>
        <name>NADP(+)</name>
        <dbReference type="ChEBI" id="CHEBI:58349"/>
    </ligand>
</feature>
<dbReference type="PANTHER" id="PTHR48099:SF5">
    <property type="entry name" value="C-1-TETRAHYDROFOLATE SYNTHASE, CYTOPLASMIC"/>
    <property type="match status" value="1"/>
</dbReference>
<evidence type="ECO:0000256" key="12">
    <source>
        <dbReference type="HAMAP-Rule" id="MF_01576"/>
    </source>
</evidence>
<keyword evidence="8 12" id="KW-0560">Oxidoreductase</keyword>
<organism evidence="15 16">
    <name type="scientific">Muiribacterium halophilum</name>
    <dbReference type="NCBI Taxonomy" id="2053465"/>
    <lineage>
        <taxon>Bacteria</taxon>
        <taxon>Candidatus Muiribacteriota</taxon>
        <taxon>Candidatus Muiribacteriia</taxon>
        <taxon>Candidatus Muiribacteriales</taxon>
        <taxon>Candidatus Muiribacteriaceae</taxon>
        <taxon>Candidatus Muiribacterium</taxon>
    </lineage>
</organism>
<keyword evidence="3 12" id="KW-0554">One-carbon metabolism</keyword>
<dbReference type="EC" id="3.5.4.9" evidence="12"/>
<evidence type="ECO:0000259" key="13">
    <source>
        <dbReference type="Pfam" id="PF00763"/>
    </source>
</evidence>
<dbReference type="PRINTS" id="PR00085">
    <property type="entry name" value="THFDHDRGNASE"/>
</dbReference>
<dbReference type="Pfam" id="PF02882">
    <property type="entry name" value="THF_DHG_CYH_C"/>
    <property type="match status" value="1"/>
</dbReference>
<evidence type="ECO:0000256" key="9">
    <source>
        <dbReference type="ARBA" id="ARBA00023102"/>
    </source>
</evidence>
<comment type="caution">
    <text evidence="15">The sequence shown here is derived from an EMBL/GenBank/DDBJ whole genome shotgun (WGS) entry which is preliminary data.</text>
</comment>
<keyword evidence="9 12" id="KW-0368">Histidine biosynthesis</keyword>
<evidence type="ECO:0000256" key="4">
    <source>
        <dbReference type="ARBA" id="ARBA00022605"/>
    </source>
</evidence>
<dbReference type="InterPro" id="IPR046346">
    <property type="entry name" value="Aminoacid_DH-like_N_sf"/>
</dbReference>
<evidence type="ECO:0000256" key="10">
    <source>
        <dbReference type="ARBA" id="ARBA00023167"/>
    </source>
</evidence>
<dbReference type="AlphaFoldDB" id="A0A2N5ZGF2"/>
<comment type="similarity">
    <text evidence="12">Belongs to the tetrahydrofolate dehydrogenase/cyclohydrolase family.</text>
</comment>
<dbReference type="GO" id="GO:0009086">
    <property type="term" value="P:methionine biosynthetic process"/>
    <property type="evidence" value="ECO:0007669"/>
    <property type="project" value="UniProtKB-KW"/>
</dbReference>
<keyword evidence="7 12" id="KW-0521">NADP</keyword>
<dbReference type="GO" id="GO:0035999">
    <property type="term" value="P:tetrahydrofolate interconversion"/>
    <property type="evidence" value="ECO:0007669"/>
    <property type="project" value="UniProtKB-UniRule"/>
</dbReference>
<dbReference type="Pfam" id="PF00763">
    <property type="entry name" value="THF_DHG_CYH"/>
    <property type="match status" value="1"/>
</dbReference>
<dbReference type="UniPathway" id="UPA00193"/>
<dbReference type="SUPFAM" id="SSF51735">
    <property type="entry name" value="NAD(P)-binding Rossmann-fold domains"/>
    <property type="match status" value="1"/>
</dbReference>
<protein>
    <recommendedName>
        <fullName evidence="12">Bifunctional protein FolD</fullName>
    </recommendedName>
    <domain>
        <recommendedName>
            <fullName evidence="12">Methylenetetrahydrofolate dehydrogenase</fullName>
            <ecNumber evidence="12">1.5.1.5</ecNumber>
        </recommendedName>
    </domain>
    <domain>
        <recommendedName>
            <fullName evidence="12">Methenyltetrahydrofolate cyclohydrolase</fullName>
            <ecNumber evidence="12">3.5.4.9</ecNumber>
        </recommendedName>
    </domain>
</protein>
<comment type="catalytic activity">
    <reaction evidence="12">
        <text>(6R)-5,10-methenyltetrahydrofolate + H2O = (6R)-10-formyltetrahydrofolate + H(+)</text>
        <dbReference type="Rhea" id="RHEA:23700"/>
        <dbReference type="ChEBI" id="CHEBI:15377"/>
        <dbReference type="ChEBI" id="CHEBI:15378"/>
        <dbReference type="ChEBI" id="CHEBI:57455"/>
        <dbReference type="ChEBI" id="CHEBI:195366"/>
        <dbReference type="EC" id="3.5.4.9"/>
    </reaction>
</comment>
<feature type="domain" description="Tetrahydrofolate dehydrogenase/cyclohydrolase catalytic" evidence="13">
    <location>
        <begin position="4"/>
        <end position="115"/>
    </location>
</feature>
<dbReference type="GO" id="GO:0004477">
    <property type="term" value="F:methenyltetrahydrofolate cyclohydrolase activity"/>
    <property type="evidence" value="ECO:0007669"/>
    <property type="project" value="UniProtKB-UniRule"/>
</dbReference>
<evidence type="ECO:0000256" key="1">
    <source>
        <dbReference type="ARBA" id="ARBA00004777"/>
    </source>
</evidence>
<dbReference type="PANTHER" id="PTHR48099">
    <property type="entry name" value="C-1-TETRAHYDROFOLATE SYNTHASE, CYTOPLASMIC-RELATED"/>
    <property type="match status" value="1"/>
</dbReference>
<dbReference type="GO" id="GO:0004488">
    <property type="term" value="F:methylenetetrahydrofolate dehydrogenase (NADP+) activity"/>
    <property type="evidence" value="ECO:0007669"/>
    <property type="project" value="UniProtKB-UniRule"/>
</dbReference>
<dbReference type="GO" id="GO:0006164">
    <property type="term" value="P:purine nucleotide biosynthetic process"/>
    <property type="evidence" value="ECO:0007669"/>
    <property type="project" value="UniProtKB-KW"/>
</dbReference>
<keyword evidence="11 12" id="KW-0511">Multifunctional enzyme</keyword>
<dbReference type="InterPro" id="IPR020631">
    <property type="entry name" value="THF_DH/CycHdrlase_NAD-bd_dom"/>
</dbReference>
<comment type="function">
    <text evidence="12">Catalyzes the oxidation of 5,10-methylenetetrahydrofolate to 5,10-methenyltetrahydrofolate and then the hydrolysis of 5,10-methenyltetrahydrofolate to 10-formyltetrahydrofolate.</text>
</comment>
<evidence type="ECO:0000256" key="8">
    <source>
        <dbReference type="ARBA" id="ARBA00023002"/>
    </source>
</evidence>
<dbReference type="CDD" id="cd01080">
    <property type="entry name" value="NAD_bind_m-THF_DH_Cyclohyd"/>
    <property type="match status" value="1"/>
</dbReference>
<evidence type="ECO:0000256" key="6">
    <source>
        <dbReference type="ARBA" id="ARBA00022801"/>
    </source>
</evidence>
<dbReference type="Gene3D" id="3.40.50.720">
    <property type="entry name" value="NAD(P)-binding Rossmann-like Domain"/>
    <property type="match status" value="1"/>
</dbReference>
<comment type="catalytic activity">
    <reaction evidence="12">
        <text>(6R)-5,10-methylene-5,6,7,8-tetrahydrofolate + NADP(+) = (6R)-5,10-methenyltetrahydrofolate + NADPH</text>
        <dbReference type="Rhea" id="RHEA:22812"/>
        <dbReference type="ChEBI" id="CHEBI:15636"/>
        <dbReference type="ChEBI" id="CHEBI:57455"/>
        <dbReference type="ChEBI" id="CHEBI:57783"/>
        <dbReference type="ChEBI" id="CHEBI:58349"/>
        <dbReference type="EC" id="1.5.1.5"/>
    </reaction>
</comment>
<feature type="binding site" evidence="12">
    <location>
        <position position="226"/>
    </location>
    <ligand>
        <name>NADP(+)</name>
        <dbReference type="ChEBI" id="CHEBI:58349"/>
    </ligand>
</feature>
<dbReference type="SUPFAM" id="SSF53223">
    <property type="entry name" value="Aminoacid dehydrogenase-like, N-terminal domain"/>
    <property type="match status" value="1"/>
</dbReference>
<evidence type="ECO:0000256" key="2">
    <source>
        <dbReference type="ARBA" id="ARBA00011738"/>
    </source>
</evidence>
<name>A0A2N5ZGF2_MUIH1</name>
<dbReference type="InterPro" id="IPR036291">
    <property type="entry name" value="NAD(P)-bd_dom_sf"/>
</dbReference>
<evidence type="ECO:0000256" key="3">
    <source>
        <dbReference type="ARBA" id="ARBA00022563"/>
    </source>
</evidence>
<accession>A0A2N5ZGF2</accession>
<sequence length="278" mass="30842">MKILNGKELARKMRKELKEKISKSPEKPGLAVVLVGEDPSSKLYVNMKERDCKKIGITSKKIKLEENTTQERLLDIIRQLNEDDTIHGILVQLPLPSHIDESVVIDTISSKKDVDGFHPMNLGKMLQGRDCFLPATPAGIIDLLKENNIMIEGKEVAVVGRSNIVGKPVASLLTAENGTVTVCHSRTKNIETILKRSDIIIMAIGRPNFLKGNMIKENVVIVDVGTTYIDDKLYGDVDFESVKEKASWISPVPGGVGPMTRAALLKNTYKAFLKRENR</sequence>
<dbReference type="GO" id="GO:0005829">
    <property type="term" value="C:cytosol"/>
    <property type="evidence" value="ECO:0007669"/>
    <property type="project" value="TreeGrafter"/>
</dbReference>
<evidence type="ECO:0000256" key="7">
    <source>
        <dbReference type="ARBA" id="ARBA00022857"/>
    </source>
</evidence>
<dbReference type="Proteomes" id="UP000234857">
    <property type="component" value="Unassembled WGS sequence"/>
</dbReference>
<keyword evidence="6 12" id="KW-0378">Hydrolase</keyword>
<evidence type="ECO:0000259" key="14">
    <source>
        <dbReference type="Pfam" id="PF02882"/>
    </source>
</evidence>
<comment type="subunit">
    <text evidence="2 12">Homodimer.</text>
</comment>
<evidence type="ECO:0000256" key="11">
    <source>
        <dbReference type="ARBA" id="ARBA00023268"/>
    </source>
</evidence>
<dbReference type="GO" id="GO:0000105">
    <property type="term" value="P:L-histidine biosynthetic process"/>
    <property type="evidence" value="ECO:0007669"/>
    <property type="project" value="UniProtKB-KW"/>
</dbReference>
<evidence type="ECO:0000256" key="5">
    <source>
        <dbReference type="ARBA" id="ARBA00022755"/>
    </source>
</evidence>
<comment type="caution">
    <text evidence="12">Lacks conserved residue(s) required for the propagation of feature annotation.</text>
</comment>
<gene>
    <name evidence="12" type="primary">folD</name>
    <name evidence="15" type="ORF">C0601_06710</name>
</gene>
<dbReference type="Gene3D" id="3.40.50.10860">
    <property type="entry name" value="Leucine Dehydrogenase, chain A, domain 1"/>
    <property type="match status" value="1"/>
</dbReference>
<feature type="domain" description="Tetrahydrofolate dehydrogenase/cyclohydrolase NAD(P)-binding" evidence="14">
    <location>
        <begin position="134"/>
        <end position="274"/>
    </location>
</feature>
<dbReference type="InterPro" id="IPR020630">
    <property type="entry name" value="THF_DH/CycHdrlase_cat_dom"/>
</dbReference>
<keyword evidence="10 12" id="KW-0486">Methionine biosynthesis</keyword>
<dbReference type="EC" id="1.5.1.5" evidence="12"/>
<keyword evidence="4 12" id="KW-0028">Amino-acid biosynthesis</keyword>
<evidence type="ECO:0000313" key="16">
    <source>
        <dbReference type="Proteomes" id="UP000234857"/>
    </source>
</evidence>
<reference evidence="15 16" key="1">
    <citation type="submission" date="2017-11" db="EMBL/GenBank/DDBJ databases">
        <title>Genome-resolved metagenomics identifies genetic mobility, metabolic interactions, and unexpected diversity in perchlorate-reducing communities.</title>
        <authorList>
            <person name="Barnum T.P."/>
            <person name="Figueroa I.A."/>
            <person name="Carlstrom C.I."/>
            <person name="Lucas L.N."/>
            <person name="Engelbrektson A.L."/>
            <person name="Coates J.D."/>
        </authorList>
    </citation>
    <scope>NUCLEOTIDE SEQUENCE [LARGE SCALE GENOMIC DNA]</scope>
    <source>
        <strain evidence="15">BM706</strain>
    </source>
</reference>
<dbReference type="FunFam" id="3.40.50.720:FF:000094">
    <property type="entry name" value="Bifunctional protein FolD"/>
    <property type="match status" value="1"/>
</dbReference>
<dbReference type="FunFam" id="3.40.50.10860:FF:000005">
    <property type="entry name" value="C-1-tetrahydrofolate synthase, cytoplasmic, putative"/>
    <property type="match status" value="1"/>
</dbReference>
<keyword evidence="5 12" id="KW-0658">Purine biosynthesis</keyword>
<comment type="pathway">
    <text evidence="1 12">One-carbon metabolism; tetrahydrofolate interconversion.</text>
</comment>
<dbReference type="EMBL" id="PKTG01000083">
    <property type="protein sequence ID" value="PLX17716.1"/>
    <property type="molecule type" value="Genomic_DNA"/>
</dbReference>
<dbReference type="HAMAP" id="MF_01576">
    <property type="entry name" value="THF_DHG_CYH"/>
    <property type="match status" value="1"/>
</dbReference>
<proteinExistence type="inferred from homology"/>
<evidence type="ECO:0000313" key="15">
    <source>
        <dbReference type="EMBL" id="PLX17716.1"/>
    </source>
</evidence>
<dbReference type="InterPro" id="IPR000672">
    <property type="entry name" value="THF_DH/CycHdrlase"/>
</dbReference>